<dbReference type="Gene3D" id="3.40.50.300">
    <property type="entry name" value="P-loop containing nucleotide triphosphate hydrolases"/>
    <property type="match status" value="2"/>
</dbReference>
<keyword evidence="4" id="KW-0067">ATP-binding</keyword>
<organism evidence="11 12">
    <name type="scientific">Parastrongyloides trichosuri</name>
    <name type="common">Possum-specific nematode worm</name>
    <dbReference type="NCBI Taxonomy" id="131310"/>
    <lineage>
        <taxon>Eukaryota</taxon>
        <taxon>Metazoa</taxon>
        <taxon>Ecdysozoa</taxon>
        <taxon>Nematoda</taxon>
        <taxon>Chromadorea</taxon>
        <taxon>Rhabditida</taxon>
        <taxon>Tylenchina</taxon>
        <taxon>Panagrolaimomorpha</taxon>
        <taxon>Strongyloidoidea</taxon>
        <taxon>Strongyloididae</taxon>
        <taxon>Parastrongyloides</taxon>
    </lineage>
</organism>
<evidence type="ECO:0000256" key="7">
    <source>
        <dbReference type="ARBA" id="ARBA00023242"/>
    </source>
</evidence>
<evidence type="ECO:0000256" key="4">
    <source>
        <dbReference type="ARBA" id="ARBA00022840"/>
    </source>
</evidence>
<dbReference type="STRING" id="131310.A0A0N4ZLJ8"/>
<evidence type="ECO:0000256" key="3">
    <source>
        <dbReference type="ARBA" id="ARBA00022741"/>
    </source>
</evidence>
<dbReference type="Proteomes" id="UP000038045">
    <property type="component" value="Unplaced"/>
</dbReference>
<dbReference type="GO" id="GO:0000796">
    <property type="term" value="C:condensin complex"/>
    <property type="evidence" value="ECO:0007669"/>
    <property type="project" value="TreeGrafter"/>
</dbReference>
<dbReference type="SMART" id="SM00968">
    <property type="entry name" value="SMC_hinge"/>
    <property type="match status" value="1"/>
</dbReference>
<evidence type="ECO:0000256" key="5">
    <source>
        <dbReference type="ARBA" id="ARBA00023054"/>
    </source>
</evidence>
<dbReference type="PANTHER" id="PTHR18937">
    <property type="entry name" value="STRUCTURAL MAINTENANCE OF CHROMOSOMES SMC FAMILY MEMBER"/>
    <property type="match status" value="1"/>
</dbReference>
<dbReference type="InterPro" id="IPR010935">
    <property type="entry name" value="SMC_hinge"/>
</dbReference>
<dbReference type="InterPro" id="IPR036277">
    <property type="entry name" value="SMC_hinge_sf"/>
</dbReference>
<dbReference type="InterPro" id="IPR027417">
    <property type="entry name" value="P-loop_NTPase"/>
</dbReference>
<dbReference type="GO" id="GO:0016887">
    <property type="term" value="F:ATP hydrolysis activity"/>
    <property type="evidence" value="ECO:0007669"/>
    <property type="project" value="InterPro"/>
</dbReference>
<evidence type="ECO:0000256" key="1">
    <source>
        <dbReference type="ARBA" id="ARBA00004123"/>
    </source>
</evidence>
<keyword evidence="7 8" id="KW-0539">Nucleus</keyword>
<keyword evidence="6" id="KW-0226">DNA condensation</keyword>
<feature type="coiled-coil region" evidence="9">
    <location>
        <begin position="949"/>
        <end position="1007"/>
    </location>
</feature>
<protein>
    <recommendedName>
        <fullName evidence="8">Structural maintenance of chromosomes protein</fullName>
    </recommendedName>
</protein>
<comment type="subcellular location">
    <subcellularLocation>
        <location evidence="1 8">Nucleus</location>
    </subcellularLocation>
</comment>
<evidence type="ECO:0000256" key="6">
    <source>
        <dbReference type="ARBA" id="ARBA00023067"/>
    </source>
</evidence>
<feature type="coiled-coil region" evidence="9">
    <location>
        <begin position="780"/>
        <end position="915"/>
    </location>
</feature>
<feature type="coiled-coil region" evidence="9">
    <location>
        <begin position="478"/>
        <end position="603"/>
    </location>
</feature>
<proteinExistence type="inferred from homology"/>
<accession>A0A0N4ZLJ8</accession>
<evidence type="ECO:0000256" key="9">
    <source>
        <dbReference type="SAM" id="Coils"/>
    </source>
</evidence>
<evidence type="ECO:0000313" key="11">
    <source>
        <dbReference type="Proteomes" id="UP000038045"/>
    </source>
</evidence>
<dbReference type="Gene3D" id="3.30.70.1620">
    <property type="match status" value="1"/>
</dbReference>
<dbReference type="InterPro" id="IPR024704">
    <property type="entry name" value="SMC"/>
</dbReference>
<dbReference type="Gene3D" id="1.20.1060.20">
    <property type="match status" value="1"/>
</dbReference>
<comment type="similarity">
    <text evidence="2">Belongs to the SMC family. SMC4 subfamily.</text>
</comment>
<dbReference type="InterPro" id="IPR003395">
    <property type="entry name" value="RecF/RecN/SMC_N"/>
</dbReference>
<dbReference type="SUPFAM" id="SSF52540">
    <property type="entry name" value="P-loop containing nucleoside triphosphate hydrolases"/>
    <property type="match status" value="1"/>
</dbReference>
<evidence type="ECO:0000313" key="12">
    <source>
        <dbReference type="WBParaSite" id="PTRK_0000937100.1"/>
    </source>
</evidence>
<keyword evidence="11" id="KW-1185">Reference proteome</keyword>
<evidence type="ECO:0000256" key="2">
    <source>
        <dbReference type="ARBA" id="ARBA00006005"/>
    </source>
</evidence>
<dbReference type="GO" id="GO:0007076">
    <property type="term" value="P:mitotic chromosome condensation"/>
    <property type="evidence" value="ECO:0007669"/>
    <property type="project" value="TreeGrafter"/>
</dbReference>
<dbReference type="Pfam" id="PF06470">
    <property type="entry name" value="SMC_hinge"/>
    <property type="match status" value="1"/>
</dbReference>
<name>A0A0N4ZLJ8_PARTI</name>
<dbReference type="GO" id="GO:0005634">
    <property type="term" value="C:nucleus"/>
    <property type="evidence" value="ECO:0007669"/>
    <property type="project" value="UniProtKB-SubCell"/>
</dbReference>
<dbReference type="SUPFAM" id="SSF75553">
    <property type="entry name" value="Smc hinge domain"/>
    <property type="match status" value="1"/>
</dbReference>
<evidence type="ECO:0000259" key="10">
    <source>
        <dbReference type="SMART" id="SM00968"/>
    </source>
</evidence>
<keyword evidence="5 9" id="KW-0175">Coiled coil</keyword>
<dbReference type="WBParaSite" id="PTRK_0000937100.1">
    <property type="protein sequence ID" value="PTRK_0000937100.1"/>
    <property type="gene ID" value="PTRK_0000937100"/>
</dbReference>
<dbReference type="GO" id="GO:0005524">
    <property type="term" value="F:ATP binding"/>
    <property type="evidence" value="ECO:0007669"/>
    <property type="project" value="UniProtKB-KW"/>
</dbReference>
<feature type="coiled-coil region" evidence="9">
    <location>
        <begin position="345"/>
        <end position="403"/>
    </location>
</feature>
<feature type="domain" description="SMC hinge" evidence="10">
    <location>
        <begin position="621"/>
        <end position="737"/>
    </location>
</feature>
<reference evidence="12" key="1">
    <citation type="submission" date="2017-02" db="UniProtKB">
        <authorList>
            <consortium name="WormBaseParasite"/>
        </authorList>
    </citation>
    <scope>IDENTIFICATION</scope>
</reference>
<evidence type="ECO:0000256" key="8">
    <source>
        <dbReference type="PIRNR" id="PIRNR005719"/>
    </source>
</evidence>
<keyword evidence="3" id="KW-0547">Nucleotide-binding</keyword>
<dbReference type="PIRSF" id="PIRSF005719">
    <property type="entry name" value="SMC"/>
    <property type="match status" value="1"/>
</dbReference>
<dbReference type="PANTHER" id="PTHR18937:SF172">
    <property type="entry name" value="STRUCTURAL MAINTENANCE OF CHROMOSOMES PROTEIN"/>
    <property type="match status" value="1"/>
</dbReference>
<dbReference type="Pfam" id="PF02463">
    <property type="entry name" value="SMC_N"/>
    <property type="match status" value="2"/>
</dbReference>
<sequence length="1379" mass="161844">MSTSLQDNDEEDIFNESCVELNNSVDRKRVLDNDNYNFNNKRIKIKSSDDAVDKDEESIEINKLVPYNKLLEKTINNINFTLSGNKDIKGRLIIGKIILENFKSYLGKKVLGNFDSNFTSVIGNNGSGKSNIIDGFLFAFDYSPKKIRMKKYCELIHNSNRGNPDFARVSIYFQRILKNEIGTNQILHEFDVTRYVYRNNRTKYELCGKTCTRDDIKCYLREQGLGLDHDRFLILQGEIENISLLKPKAEKEDEDGMLEFLDDIIGTSIYKNSINEINSAIVSLQRELEFKKAKSKDAERYKMVLSENIENMIKSIRIKNAIVDQEYKICCVEEKYLKNILNILKNNLEEDIRRQETILDEEKKVEEEINIFEVNREEMIKELNIARNKLREIERNIAMLHEIDVKNTMKINEINKEIILREQKNNTFVIELEKLDKEPVELMKKLNDTKEQYNRKEIVLEILFQEKNLAENEFLLKRKDFEVELDEKEERLQDEKSELKKLSDYRDRLIISMEQLMSEKKLAEENIDNIKKEMNHKEEIHMQNLSSFNELNEKIGEINISINKYLTMSEEYNNKILSLEKEIEGYQFKLSELKDKYEIMTEEGFVSSNKIHNFLLNLNCNGFRGRLGDLASIDKKYDIALSTLGGRALNNYVVNTVDDAQYLISKLREKKIGKASFMTISQINKNDNMNIKRNYPCGALRAFDLLYIPEDDIKKCFYHVFQESLTVEIIDDIEPLKNALKGNFQRIVTLDGAIAEGSGKISGGGKPFQGAIGIKTYISNMASEEQRKECKEDIKNYEEKIKRLQNEIKKLYDENIILKDKIKLKNVCIQEYDMKMTSLQSSIKSYSKLREILEEKLENSIKKLNNIKIDENAIEIYEEKIKEHTIVIDEQKKDVDDAQKEYDNINDKIIKLRSDIMTSIENKYDSTLSEIKCLEKSIDNLSKLIGISQKKHKKSVEEMNQNEKKLKNLIDTLTYLNISKEENESKRKEWEDEVMILNQRIQNLQISSLNNEYYNELIRKRIGIKEHLRLINIKIENIKKKVFEKEVRYEKLKSFIDNAKYNFFVKINMLPKDIRKFSKDECYFNERVYKAEMEFIEFLRKGNIPEENIENVGFCSVKVKDFNEIEDIGSDELEQMKLHFQNLKHIEKVPIKCEDIFEFIECLNNLEKRLKIYTLYSNTYDNLKKKCCELTFKRLQEFNKGFDIISKSIKQVYQQITFGGDAEMEPCDKFDPYNYGILYTVRPPGKSWKKMTNLSGGEKTLASLAFVFGLHVFNPTPLYIMDEIDAALDFRNVGIIAEYINERTKDAQFIVISLRQEMYEKSSKVLGIWKLYDTTSCFIQDVAAVQRCLDNYTSFDEMDSLPDLVNSYKNLKNLVLSKK</sequence>